<dbReference type="Gene3D" id="3.10.50.40">
    <property type="match status" value="1"/>
</dbReference>
<accession>A0ABW3CVY1</accession>
<name>A0ABW3CVY1_9FLAO</name>
<dbReference type="InterPro" id="IPR019869">
    <property type="entry name" value="Motility-assoc_PPIase_GldI"/>
</dbReference>
<dbReference type="NCBIfam" id="TIGR03516">
    <property type="entry name" value="ppisom_GldI"/>
    <property type="match status" value="1"/>
</dbReference>
<evidence type="ECO:0000256" key="1">
    <source>
        <dbReference type="ARBA" id="ARBA00000971"/>
    </source>
</evidence>
<dbReference type="InterPro" id="IPR046357">
    <property type="entry name" value="PPIase_dom_sf"/>
</dbReference>
<evidence type="ECO:0000313" key="6">
    <source>
        <dbReference type="EMBL" id="MFD0861330.1"/>
    </source>
</evidence>
<evidence type="ECO:0000256" key="4">
    <source>
        <dbReference type="RuleBase" id="RU003915"/>
    </source>
</evidence>
<evidence type="ECO:0000313" key="7">
    <source>
        <dbReference type="Proteomes" id="UP001596978"/>
    </source>
</evidence>
<proteinExistence type="inferred from homology"/>
<dbReference type="EC" id="5.2.1.8" evidence="4"/>
<dbReference type="SUPFAM" id="SSF54534">
    <property type="entry name" value="FKBP-like"/>
    <property type="match status" value="1"/>
</dbReference>
<evidence type="ECO:0000259" key="5">
    <source>
        <dbReference type="PROSITE" id="PS50059"/>
    </source>
</evidence>
<dbReference type="RefSeq" id="WP_386404139.1">
    <property type="nucleotide sequence ID" value="NZ_JBHTJH010000004.1"/>
</dbReference>
<sequence length="181" mass="20670">MKKYITYLSFLLVLIACGEPDARRPLTKSSGTFFKESVARNQKILEKEQQMFMQVFKRDSISNYIASESGFWYVYQVKDSLSELSPITDDVVTLQYELRDLNNRVIYSKEEVGTVKYKVDKENILTQGLREGVKLMKAGETATFYLPSSLAYGYHGDDQRVGVNVPLIATVSLKEITKQKP</sequence>
<keyword evidence="3 4" id="KW-0413">Isomerase</keyword>
<dbReference type="EMBL" id="JBHTJH010000004">
    <property type="protein sequence ID" value="MFD0861330.1"/>
    <property type="molecule type" value="Genomic_DNA"/>
</dbReference>
<protein>
    <recommendedName>
        <fullName evidence="4">Peptidyl-prolyl cis-trans isomerase</fullName>
        <ecNumber evidence="4">5.2.1.8</ecNumber>
    </recommendedName>
</protein>
<keyword evidence="7" id="KW-1185">Reference proteome</keyword>
<evidence type="ECO:0000256" key="3">
    <source>
        <dbReference type="PROSITE-ProRule" id="PRU00277"/>
    </source>
</evidence>
<dbReference type="InterPro" id="IPR001179">
    <property type="entry name" value="PPIase_FKBP_dom"/>
</dbReference>
<evidence type="ECO:0000256" key="2">
    <source>
        <dbReference type="ARBA" id="ARBA00023110"/>
    </source>
</evidence>
<comment type="similarity">
    <text evidence="4">Belongs to the FKBP-type PPIase family.</text>
</comment>
<dbReference type="Proteomes" id="UP001596978">
    <property type="component" value="Unassembled WGS sequence"/>
</dbReference>
<organism evidence="6 7">
    <name type="scientific">Sungkyunkwania multivorans</name>
    <dbReference type="NCBI Taxonomy" id="1173618"/>
    <lineage>
        <taxon>Bacteria</taxon>
        <taxon>Pseudomonadati</taxon>
        <taxon>Bacteroidota</taxon>
        <taxon>Flavobacteriia</taxon>
        <taxon>Flavobacteriales</taxon>
        <taxon>Flavobacteriaceae</taxon>
        <taxon>Sungkyunkwania</taxon>
    </lineage>
</organism>
<feature type="domain" description="PPIase FKBP-type" evidence="5">
    <location>
        <begin position="89"/>
        <end position="177"/>
    </location>
</feature>
<gene>
    <name evidence="6" type="primary">gldI</name>
    <name evidence="6" type="ORF">ACFQ1M_03855</name>
</gene>
<reference evidence="7" key="1">
    <citation type="journal article" date="2019" name="Int. J. Syst. Evol. Microbiol.">
        <title>The Global Catalogue of Microorganisms (GCM) 10K type strain sequencing project: providing services to taxonomists for standard genome sequencing and annotation.</title>
        <authorList>
            <consortium name="The Broad Institute Genomics Platform"/>
            <consortium name="The Broad Institute Genome Sequencing Center for Infectious Disease"/>
            <person name="Wu L."/>
            <person name="Ma J."/>
        </authorList>
    </citation>
    <scope>NUCLEOTIDE SEQUENCE [LARGE SCALE GENOMIC DNA]</scope>
    <source>
        <strain evidence="7">CCUG 62952</strain>
    </source>
</reference>
<dbReference type="PROSITE" id="PS50059">
    <property type="entry name" value="FKBP_PPIASE"/>
    <property type="match status" value="1"/>
</dbReference>
<comment type="catalytic activity">
    <reaction evidence="1 3 4">
        <text>[protein]-peptidylproline (omega=180) = [protein]-peptidylproline (omega=0)</text>
        <dbReference type="Rhea" id="RHEA:16237"/>
        <dbReference type="Rhea" id="RHEA-COMP:10747"/>
        <dbReference type="Rhea" id="RHEA-COMP:10748"/>
        <dbReference type="ChEBI" id="CHEBI:83833"/>
        <dbReference type="ChEBI" id="CHEBI:83834"/>
        <dbReference type="EC" id="5.2.1.8"/>
    </reaction>
</comment>
<keyword evidence="2 3" id="KW-0697">Rotamase</keyword>
<comment type="caution">
    <text evidence="6">The sequence shown here is derived from an EMBL/GenBank/DDBJ whole genome shotgun (WGS) entry which is preliminary data.</text>
</comment>
<dbReference type="Pfam" id="PF00254">
    <property type="entry name" value="FKBP_C"/>
    <property type="match status" value="1"/>
</dbReference>
<dbReference type="PROSITE" id="PS51257">
    <property type="entry name" value="PROKAR_LIPOPROTEIN"/>
    <property type="match status" value="1"/>
</dbReference>